<comment type="function">
    <text evidence="5">Catalyzes the irreversible transfer of a propylamine group from the amino donor S-adenosylmethioninamine (decarboxy-AdoMet) to putrescine (1,4-diaminobutane) to yield spermidine.</text>
</comment>
<reference evidence="8" key="1">
    <citation type="submission" date="2021-04" db="EMBL/GenBank/DDBJ databases">
        <title>Phylogenetic analysis of Acidobacteriaceae.</title>
        <authorList>
            <person name="Qiu L."/>
            <person name="Zhang Q."/>
        </authorList>
    </citation>
    <scope>NUCLEOTIDE SEQUENCE</scope>
    <source>
        <strain evidence="8">DSM 25168</strain>
    </source>
</reference>
<dbReference type="RefSeq" id="WP_260792944.1">
    <property type="nucleotide sequence ID" value="NZ_CP093313.1"/>
</dbReference>
<dbReference type="Proteomes" id="UP001059380">
    <property type="component" value="Chromosome"/>
</dbReference>
<feature type="transmembrane region" description="Helical" evidence="5">
    <location>
        <begin position="47"/>
        <end position="67"/>
    </location>
</feature>
<feature type="transmembrane region" description="Helical" evidence="5">
    <location>
        <begin position="719"/>
        <end position="741"/>
    </location>
</feature>
<dbReference type="NCBIfam" id="NF037959">
    <property type="entry name" value="MFS_SpdSyn"/>
    <property type="match status" value="1"/>
</dbReference>
<keyword evidence="2 5" id="KW-0808">Transferase</keyword>
<evidence type="ECO:0000259" key="7">
    <source>
        <dbReference type="PROSITE" id="PS51006"/>
    </source>
</evidence>
<feature type="transmembrane region" description="Helical" evidence="5">
    <location>
        <begin position="161"/>
        <end position="180"/>
    </location>
</feature>
<evidence type="ECO:0000313" key="8">
    <source>
        <dbReference type="EMBL" id="UWZ83609.1"/>
    </source>
</evidence>
<comment type="subcellular location">
    <subcellularLocation>
        <location evidence="5">Cell membrane</location>
        <topology evidence="5">Multi-pass membrane protein</topology>
    </subcellularLocation>
</comment>
<keyword evidence="9" id="KW-1185">Reference proteome</keyword>
<keyword evidence="5" id="KW-1133">Transmembrane helix</keyword>
<protein>
    <recommendedName>
        <fullName evidence="5">Polyamine aminopropyltransferase</fullName>
    </recommendedName>
    <alternativeName>
        <fullName evidence="5">Putrescine aminopropyltransferase</fullName>
        <shortName evidence="5">PAPT</shortName>
    </alternativeName>
    <alternativeName>
        <fullName evidence="5">Spermidine synthase</fullName>
        <shortName evidence="5">SPDS</shortName>
        <shortName evidence="5">SPDSY</shortName>
        <ecNumber evidence="5">2.5.1.16</ecNumber>
    </alternativeName>
</protein>
<comment type="pathway">
    <text evidence="5">Amine and polyamine biosynthesis; spermidine biosynthesis; spermidine from putrescine: step 1/1.</text>
</comment>
<evidence type="ECO:0000256" key="5">
    <source>
        <dbReference type="HAMAP-Rule" id="MF_00198"/>
    </source>
</evidence>
<evidence type="ECO:0000256" key="3">
    <source>
        <dbReference type="ARBA" id="ARBA00023066"/>
    </source>
</evidence>
<dbReference type="EC" id="2.5.1.16" evidence="5"/>
<dbReference type="PROSITE" id="PS51006">
    <property type="entry name" value="PABS_2"/>
    <property type="match status" value="1"/>
</dbReference>
<gene>
    <name evidence="5" type="primary">speE</name>
    <name evidence="8" type="ORF">MOP44_23960</name>
</gene>
<comment type="catalytic activity">
    <reaction evidence="5">
        <text>S-adenosyl 3-(methylsulfanyl)propylamine + putrescine = S-methyl-5'-thioadenosine + spermidine + H(+)</text>
        <dbReference type="Rhea" id="RHEA:12721"/>
        <dbReference type="ChEBI" id="CHEBI:15378"/>
        <dbReference type="ChEBI" id="CHEBI:17509"/>
        <dbReference type="ChEBI" id="CHEBI:57443"/>
        <dbReference type="ChEBI" id="CHEBI:57834"/>
        <dbReference type="ChEBI" id="CHEBI:326268"/>
        <dbReference type="EC" id="2.5.1.16"/>
    </reaction>
</comment>
<dbReference type="SUPFAM" id="SSF53335">
    <property type="entry name" value="S-adenosyl-L-methionine-dependent methyltransferases"/>
    <property type="match status" value="1"/>
</dbReference>
<feature type="transmembrane region" description="Helical" evidence="5">
    <location>
        <begin position="186"/>
        <end position="204"/>
    </location>
</feature>
<comment type="subunit">
    <text evidence="5">Homodimer or homotetramer.</text>
</comment>
<feature type="transmembrane region" description="Helical" evidence="5">
    <location>
        <begin position="119"/>
        <end position="140"/>
    </location>
</feature>
<evidence type="ECO:0000256" key="2">
    <source>
        <dbReference type="ARBA" id="ARBA00022679"/>
    </source>
</evidence>
<feature type="transmembrane region" description="Helical" evidence="5">
    <location>
        <begin position="546"/>
        <end position="566"/>
    </location>
</feature>
<dbReference type="Gene3D" id="3.40.50.150">
    <property type="entry name" value="Vaccinia Virus protein VP39"/>
    <property type="match status" value="1"/>
</dbReference>
<feature type="transmembrane region" description="Helical" evidence="5">
    <location>
        <begin position="607"/>
        <end position="629"/>
    </location>
</feature>
<feature type="transmembrane region" description="Helical" evidence="5">
    <location>
        <begin position="211"/>
        <end position="233"/>
    </location>
</feature>
<organism evidence="8 9">
    <name type="scientific">Occallatibacter riparius</name>
    <dbReference type="NCBI Taxonomy" id="1002689"/>
    <lineage>
        <taxon>Bacteria</taxon>
        <taxon>Pseudomonadati</taxon>
        <taxon>Acidobacteriota</taxon>
        <taxon>Terriglobia</taxon>
        <taxon>Terriglobales</taxon>
        <taxon>Acidobacteriaceae</taxon>
        <taxon>Occallatibacter</taxon>
    </lineage>
</organism>
<dbReference type="KEGG" id="orp:MOP44_23960"/>
<dbReference type="PANTHER" id="PTHR43317:SF1">
    <property type="entry name" value="THERMOSPERMINE SYNTHASE ACAULIS5"/>
    <property type="match status" value="1"/>
</dbReference>
<evidence type="ECO:0000256" key="1">
    <source>
        <dbReference type="ARBA" id="ARBA00007867"/>
    </source>
</evidence>
<feature type="transmembrane region" description="Helical" evidence="5">
    <location>
        <begin position="21"/>
        <end position="41"/>
    </location>
</feature>
<keyword evidence="5" id="KW-0472">Membrane</keyword>
<dbReference type="PANTHER" id="PTHR43317">
    <property type="entry name" value="THERMOSPERMINE SYNTHASE ACAULIS5"/>
    <property type="match status" value="1"/>
</dbReference>
<name>A0A9J7BM89_9BACT</name>
<feature type="transmembrane region" description="Helical" evidence="5">
    <location>
        <begin position="650"/>
        <end position="667"/>
    </location>
</feature>
<accession>A0A9J7BM89</accession>
<dbReference type="EMBL" id="CP093313">
    <property type="protein sequence ID" value="UWZ83609.1"/>
    <property type="molecule type" value="Genomic_DNA"/>
</dbReference>
<dbReference type="InterPro" id="IPR030374">
    <property type="entry name" value="PABS"/>
</dbReference>
<comment type="similarity">
    <text evidence="1 5">Belongs to the spermidine/spermine synthase family.</text>
</comment>
<dbReference type="GO" id="GO:0005886">
    <property type="term" value="C:plasma membrane"/>
    <property type="evidence" value="ECO:0007669"/>
    <property type="project" value="UniProtKB-SubCell"/>
</dbReference>
<dbReference type="InterPro" id="IPR001045">
    <property type="entry name" value="Spermi_synthase"/>
</dbReference>
<dbReference type="GO" id="GO:0008295">
    <property type="term" value="P:spermidine biosynthetic process"/>
    <property type="evidence" value="ECO:0007669"/>
    <property type="project" value="UniProtKB-UniRule"/>
</dbReference>
<sequence length="779" mass="83267">MGRVLISPGKLPSGTVRAVPALAGFTAVVGQAVLLREIIVLFSGNEISLGIALAAWLIWTATGSALASRSMWDRVPPRAAVAILECLSGIALAPTIWLLHWGRAAFQATPGELLGPLPMLVTALAALSVFCSLSGAMFVAAARLIREQSTVSSSAAAGRVYLLEALGSGLGGIISSLLFLYSVGPFSIAILIAALNVVTASIVFRITRWKAVCALLISLLAGIPVSLGVGPMLDRAALAHVWQGFEVVSSRNTIYGNLVIVRTGDLLTVYSNGEKLATTSDDAAAEEAVHYGLLEHPAPATVLLIGGSIGDAVNQVLEHPSVRRIDVLELDPALLEIARQITPDRTAATLSDPRVRIHVADARLWLKTTRDRFDVILLNLPDPATAQLNRFYTEEFFRSARNHLAPGGILSFQVRSSEETISPDLAAFLRCMASTARSVFRYVIIIPGETAHFFATNQPNLLTEDPRLLIARLRERNLATRYVREYSIPFRMTPDRMEQAHAILQPPPGTPVNRDLRPIAYYFDVVLWSAQFHSAFARTFAAAAHIPFTTILAGTIFFLVCFVASIRFRRPFSTGSSTALACAGISGYTSMALEIILLLSFQSVYGVVYQQLALLIGMFLAGMGLGSWFGLRRIAAARAPLMLSVARVQFVLSASAPALLLAVTLLARWPDTAIILAAAQAVFPLLALMCGLPGGYVFPLITEIRLKGRSTPAGAGAVYALDLLGGAVGALLLSGYCIPVFGFWNTAWLTAAVSLAPAFLAVWTLKSHPAAHLAASGSR</sequence>
<feature type="binding site" evidence="5">
    <location>
        <position position="329"/>
    </location>
    <ligand>
        <name>S-methyl-5'-thioadenosine</name>
        <dbReference type="ChEBI" id="CHEBI:17509"/>
    </ligand>
</feature>
<feature type="binding site" evidence="5">
    <location>
        <begin position="361"/>
        <end position="362"/>
    </location>
    <ligand>
        <name>S-methyl-5'-thioadenosine</name>
        <dbReference type="ChEBI" id="CHEBI:17509"/>
    </ligand>
</feature>
<evidence type="ECO:0000256" key="6">
    <source>
        <dbReference type="PROSITE-ProRule" id="PRU00354"/>
    </source>
</evidence>
<keyword evidence="5" id="KW-1003">Cell membrane</keyword>
<feature type="domain" description="PABS" evidence="7">
    <location>
        <begin position="231"/>
        <end position="473"/>
    </location>
</feature>
<feature type="transmembrane region" description="Helical" evidence="5">
    <location>
        <begin position="578"/>
        <end position="601"/>
    </location>
</feature>
<evidence type="ECO:0000256" key="4">
    <source>
        <dbReference type="ARBA" id="ARBA00023115"/>
    </source>
</evidence>
<comment type="caution">
    <text evidence="5">Lacks the conserved Asp active site.</text>
</comment>
<dbReference type="GO" id="GO:0004766">
    <property type="term" value="F:spermidine synthase activity"/>
    <property type="evidence" value="ECO:0007669"/>
    <property type="project" value="UniProtKB-UniRule"/>
</dbReference>
<keyword evidence="4 5" id="KW-0620">Polyamine biosynthesis</keyword>
<comment type="caution">
    <text evidence="5 6">Lacks conserved residue(s) required for the propagation of feature annotation.</text>
</comment>
<dbReference type="CDD" id="cd02440">
    <property type="entry name" value="AdoMet_MTases"/>
    <property type="match status" value="1"/>
</dbReference>
<feature type="transmembrane region" description="Helical" evidence="5">
    <location>
        <begin position="79"/>
        <end position="99"/>
    </location>
</feature>
<keyword evidence="5" id="KW-0812">Transmembrane</keyword>
<dbReference type="GO" id="GO:0010487">
    <property type="term" value="F:thermospermine synthase activity"/>
    <property type="evidence" value="ECO:0007669"/>
    <property type="project" value="UniProtKB-ARBA"/>
</dbReference>
<dbReference type="AlphaFoldDB" id="A0A9J7BM89"/>
<evidence type="ECO:0000313" key="9">
    <source>
        <dbReference type="Proteomes" id="UP001059380"/>
    </source>
</evidence>
<proteinExistence type="inferred from homology"/>
<dbReference type="HAMAP" id="MF_00198">
    <property type="entry name" value="Spermidine_synth"/>
    <property type="match status" value="1"/>
</dbReference>
<dbReference type="Pfam" id="PF01564">
    <property type="entry name" value="Spermine_synth"/>
    <property type="match status" value="1"/>
</dbReference>
<keyword evidence="3 5" id="KW-0745">Spermidine biosynthesis</keyword>
<dbReference type="InterPro" id="IPR029063">
    <property type="entry name" value="SAM-dependent_MTases_sf"/>
</dbReference>
<feature type="transmembrane region" description="Helical" evidence="5">
    <location>
        <begin position="747"/>
        <end position="765"/>
    </location>
</feature>
<feature type="transmembrane region" description="Helical" evidence="5">
    <location>
        <begin position="673"/>
        <end position="698"/>
    </location>
</feature>